<comment type="caution">
    <text evidence="2">The sequence shown here is derived from an EMBL/GenBank/DDBJ whole genome shotgun (WGS) entry which is preliminary data.</text>
</comment>
<evidence type="ECO:0000313" key="3">
    <source>
        <dbReference type="Proteomes" id="UP000784294"/>
    </source>
</evidence>
<gene>
    <name evidence="2" type="ORF">PXEA_LOCUS31170</name>
</gene>
<dbReference type="AlphaFoldDB" id="A0A3S5AU07"/>
<evidence type="ECO:0000256" key="1">
    <source>
        <dbReference type="SAM" id="MobiDB-lite"/>
    </source>
</evidence>
<dbReference type="Proteomes" id="UP000784294">
    <property type="component" value="Unassembled WGS sequence"/>
</dbReference>
<feature type="region of interest" description="Disordered" evidence="1">
    <location>
        <begin position="496"/>
        <end position="602"/>
    </location>
</feature>
<accession>A0A3S5AU07</accession>
<sequence length="602" mass="64866">SDWPAFVVAKDDASPPAYSPLLFDVATGEQVASSTRMNGDGYGDGDVELVGTADGRKLAAAVLQPGRPDETRFGSLFSRYVRLADETGERVFNLTTGVELTGVELLPYGLFRLPDGETRLAGVGRRVESTLSRFFELHDYSEVLQNGSSLAFVPPADALNATPPGCLSQPAVGDAGALTTGLDYPSPALSEQETRQWELDDGVVEARAMGRFVAIGSRRSQSDRVVYDAQSGERVSGVDELMARRQLFRLTNGSLRCLARAWEGRFAVRRLPPTPEADESAVLCDTFTGLLMPDALLLPEEMAQLPSPSLLVAVSPRLGFARYRLHNGTMYDVQSGDAMRGYRGWAEWEFGVDERGQRPVPLGLASGGRYTVRVHPLEGRPRVYDLWRGEALPIGPKALSLSDVVVKTPDGKSVAVAGSGSARFLLRRDDVFDRLTGSRLLGASVESSKVGDHDNRVIRLPNGCRIAVVSASPRDPSGQAAAELMHELAVDVSNDEQIHDDGDGDSNGNGDGDVDEVVGRMAGQAEETRGLASSEEERRNVSQPGSSQLRPRPVSPNAARGLLKMERVTNRAAAIAPNRPASTSHQHSTSIQPQTHTLTEEE</sequence>
<evidence type="ECO:0000313" key="2">
    <source>
        <dbReference type="EMBL" id="VEL37730.1"/>
    </source>
</evidence>
<feature type="non-terminal residue" evidence="2">
    <location>
        <position position="1"/>
    </location>
</feature>
<dbReference type="EMBL" id="CAAALY010255811">
    <property type="protein sequence ID" value="VEL37730.1"/>
    <property type="molecule type" value="Genomic_DNA"/>
</dbReference>
<protein>
    <submittedName>
        <fullName evidence="2">Uncharacterized protein</fullName>
    </submittedName>
</protein>
<reference evidence="2" key="1">
    <citation type="submission" date="2018-11" db="EMBL/GenBank/DDBJ databases">
        <authorList>
            <consortium name="Pathogen Informatics"/>
        </authorList>
    </citation>
    <scope>NUCLEOTIDE SEQUENCE</scope>
</reference>
<name>A0A3S5AU07_9PLAT</name>
<feature type="compositionally biased region" description="Polar residues" evidence="1">
    <location>
        <begin position="582"/>
        <end position="602"/>
    </location>
</feature>
<keyword evidence="3" id="KW-1185">Reference proteome</keyword>
<feature type="compositionally biased region" description="Low complexity" evidence="1">
    <location>
        <begin position="570"/>
        <end position="581"/>
    </location>
</feature>
<dbReference type="OrthoDB" id="5983381at2759"/>
<organism evidence="2 3">
    <name type="scientific">Protopolystoma xenopodis</name>
    <dbReference type="NCBI Taxonomy" id="117903"/>
    <lineage>
        <taxon>Eukaryota</taxon>
        <taxon>Metazoa</taxon>
        <taxon>Spiralia</taxon>
        <taxon>Lophotrochozoa</taxon>
        <taxon>Platyhelminthes</taxon>
        <taxon>Monogenea</taxon>
        <taxon>Polyopisthocotylea</taxon>
        <taxon>Polystomatidea</taxon>
        <taxon>Polystomatidae</taxon>
        <taxon>Protopolystoma</taxon>
    </lineage>
</organism>
<proteinExistence type="predicted"/>